<dbReference type="Gene3D" id="2.60.120.260">
    <property type="entry name" value="Galactose-binding domain-like"/>
    <property type="match status" value="2"/>
</dbReference>
<evidence type="ECO:0000256" key="1">
    <source>
        <dbReference type="ARBA" id="ARBA00022729"/>
    </source>
</evidence>
<feature type="chain" id="PRO_5036816612" description="Glycoside hydrolase" evidence="3">
    <location>
        <begin position="23"/>
        <end position="1072"/>
    </location>
</feature>
<dbReference type="RefSeq" id="WP_200357573.1">
    <property type="nucleotide sequence ID" value="NZ_JAENIL010000046.1"/>
</dbReference>
<dbReference type="PANTHER" id="PTHR43817">
    <property type="entry name" value="GLYCOSYL HYDROLASE"/>
    <property type="match status" value="1"/>
</dbReference>
<reference evidence="4" key="1">
    <citation type="submission" date="2021-01" db="EMBL/GenBank/DDBJ databases">
        <title>Modified the classification status of verrucomicrobia.</title>
        <authorList>
            <person name="Feng X."/>
        </authorList>
    </citation>
    <scope>NUCLEOTIDE SEQUENCE</scope>
    <source>
        <strain evidence="4">KCTC 13126</strain>
    </source>
</reference>
<comment type="caution">
    <text evidence="4">The sequence shown here is derived from an EMBL/GenBank/DDBJ whole genome shotgun (WGS) entry which is preliminary data.</text>
</comment>
<evidence type="ECO:0000313" key="4">
    <source>
        <dbReference type="EMBL" id="MBK1879360.1"/>
    </source>
</evidence>
<evidence type="ECO:0000256" key="2">
    <source>
        <dbReference type="ARBA" id="ARBA00022801"/>
    </source>
</evidence>
<feature type="signal peptide" evidence="3">
    <location>
        <begin position="1"/>
        <end position="22"/>
    </location>
</feature>
<organism evidence="4 5">
    <name type="scientific">Pelagicoccus mobilis</name>
    <dbReference type="NCBI Taxonomy" id="415221"/>
    <lineage>
        <taxon>Bacteria</taxon>
        <taxon>Pseudomonadati</taxon>
        <taxon>Verrucomicrobiota</taxon>
        <taxon>Opitutia</taxon>
        <taxon>Puniceicoccales</taxon>
        <taxon>Pelagicoccaceae</taxon>
        <taxon>Pelagicoccus</taxon>
    </lineage>
</organism>
<evidence type="ECO:0000256" key="3">
    <source>
        <dbReference type="SAM" id="SignalP"/>
    </source>
</evidence>
<keyword evidence="5" id="KW-1185">Reference proteome</keyword>
<accession>A0A934S1D2</accession>
<protein>
    <recommendedName>
        <fullName evidence="6">Glycoside hydrolase</fullName>
    </recommendedName>
</protein>
<dbReference type="PANTHER" id="PTHR43817:SF1">
    <property type="entry name" value="HYDROLASE, FAMILY 43, PUTATIVE (AFU_ORTHOLOGUE AFUA_3G01660)-RELATED"/>
    <property type="match status" value="1"/>
</dbReference>
<sequence>MCQLATTLIATATLFASTASSAPDPAEFANPSNRYLPRTWMHIMCGNLSKEGFTQDFEALADAGIGGALVFHIDRGIPCGPVDFGSDEFHDILAHAAVEAERVGIEMGLHNCDGWSSSGGPWVTPEQSMKKVVFAETVTNGGRQTITLPRPDRSRDFYRDIAVLAWPASNEVQHLATQDANYSASATSDDIETLRDGNLDTEPTITADADGKIWIQASYPEPVTIKSIVTEQRSRHGVYTLYTSYDGKTFQEVGPLNKGRIGKNHWTCTQSFTDGLTAKHFRLALDQSFPVRRFELVGYPRIANWQTKNAMVSEEATPNDTLPADAIINPSHIQLLHQGDLSGDTLKVQLPKGKWLITRYGYTTTNAFNNPASDAGRGLEIDKLDSAALACHFEQYVGIVIKEAQARGSNALLYSEIDSYEMGGNNWTANLDQLFADRWGYDLIKWLPTFNGHVIESNAATHAVLTDMRDLVADLMTQNYFRRFTELCHEHGMLAYNEPYGFGTLNELEVGGTADKTMGEFWVREEGFDGFFNSAVSSARIYGNKVISAESFTSWHQVNWRGHPYSMKVYGDHAWTQGINETTFHRYAHQPNTHVIPGMTMGSVGSHIDRNQTWWHNAGKAWFKYLARGSYLLQQGLPESDILIFNGDKRPNKIPLWNSGIIPEGYKGDFVNADVLINRITVQNGNLVLPEGTSYKLLYLHNSDQLRLATLQRLEELVAQGATIVGHAPCNPIGYSEQTEEADTFAKIVSKLWGSNSPLIPDTNLKAGLTRLDLGPDLIINGTPAKDFTRRSIGNGTLYFLFNESKDYKDMQLDFRVAGLTPEFWDADTGTIEKVTEYQSDALRTRFNLTVEPHGSRFVYFRKGAAPEFTPSKLQLLDTLGQTTASADPQTLPLDLDWQVTFDKNWGGPGQIPMPQLQDWTEHSDDGVRHFSGTAIYDATFELPADWANTDTPVALDLGEVKIAAVITINGQTFPTLWKPPFAHDISSALKPGQNSIQVEVTNVWTNRLIGDQAHPANDGYDLKGTMPKWISNNKPAPDSDRYTWTSWNFYATEELKTLEPSGLLGPIRLVK</sequence>
<dbReference type="SUPFAM" id="SSF49785">
    <property type="entry name" value="Galactose-binding domain-like"/>
    <property type="match status" value="2"/>
</dbReference>
<keyword evidence="2" id="KW-0378">Hydrolase</keyword>
<keyword evidence="1 3" id="KW-0732">Signal</keyword>
<name>A0A934S1D2_9BACT</name>
<evidence type="ECO:0008006" key="6">
    <source>
        <dbReference type="Google" id="ProtNLM"/>
    </source>
</evidence>
<dbReference type="Pfam" id="PF17132">
    <property type="entry name" value="Glyco_hydro_106"/>
    <property type="match status" value="1"/>
</dbReference>
<evidence type="ECO:0000313" key="5">
    <source>
        <dbReference type="Proteomes" id="UP000617628"/>
    </source>
</evidence>
<dbReference type="GO" id="GO:0016787">
    <property type="term" value="F:hydrolase activity"/>
    <property type="evidence" value="ECO:0007669"/>
    <property type="project" value="UniProtKB-KW"/>
</dbReference>
<dbReference type="EMBL" id="JAENIL010000046">
    <property type="protein sequence ID" value="MBK1879360.1"/>
    <property type="molecule type" value="Genomic_DNA"/>
</dbReference>
<gene>
    <name evidence="4" type="ORF">JIN87_20905</name>
</gene>
<dbReference type="NCBIfam" id="NF045579">
    <property type="entry name" value="rhamnoside_JR"/>
    <property type="match status" value="1"/>
</dbReference>
<proteinExistence type="predicted"/>
<dbReference type="Proteomes" id="UP000617628">
    <property type="component" value="Unassembled WGS sequence"/>
</dbReference>
<dbReference type="AlphaFoldDB" id="A0A934S1D2"/>
<dbReference type="InterPro" id="IPR008979">
    <property type="entry name" value="Galactose-bd-like_sf"/>
</dbReference>